<dbReference type="InterPro" id="IPR027417">
    <property type="entry name" value="P-loop_NTPase"/>
</dbReference>
<dbReference type="AlphaFoldDB" id="A0A7R9LZ25"/>
<reference evidence="4" key="1">
    <citation type="submission" date="2020-11" db="EMBL/GenBank/DDBJ databases">
        <authorList>
            <person name="Tran Van P."/>
        </authorList>
    </citation>
    <scope>NUCLEOTIDE SEQUENCE</scope>
</reference>
<evidence type="ECO:0000313" key="4">
    <source>
        <dbReference type="EMBL" id="CAD7650466.1"/>
    </source>
</evidence>
<name>A0A7R9LZ25_9ACAR</name>
<dbReference type="EMBL" id="CAJPVJ010004148">
    <property type="protein sequence ID" value="CAG2168337.1"/>
    <property type="molecule type" value="Genomic_DNA"/>
</dbReference>
<feature type="domain" description="ABC transporter" evidence="3">
    <location>
        <begin position="33"/>
        <end position="66"/>
    </location>
</feature>
<dbReference type="Proteomes" id="UP000728032">
    <property type="component" value="Unassembled WGS sequence"/>
</dbReference>
<keyword evidence="5" id="KW-1185">Reference proteome</keyword>
<dbReference type="Gene3D" id="3.40.50.300">
    <property type="entry name" value="P-loop containing nucleotide triphosphate hydrolases"/>
    <property type="match status" value="1"/>
</dbReference>
<dbReference type="SUPFAM" id="SSF52540">
    <property type="entry name" value="P-loop containing nucleoside triphosphate hydrolases"/>
    <property type="match status" value="1"/>
</dbReference>
<dbReference type="PANTHER" id="PTHR24223">
    <property type="entry name" value="ATP-BINDING CASSETTE SUB-FAMILY C"/>
    <property type="match status" value="1"/>
</dbReference>
<dbReference type="OrthoDB" id="6503007at2759"/>
<evidence type="ECO:0000259" key="3">
    <source>
        <dbReference type="Pfam" id="PF00005"/>
    </source>
</evidence>
<dbReference type="GO" id="GO:0016887">
    <property type="term" value="F:ATP hydrolysis activity"/>
    <property type="evidence" value="ECO:0007669"/>
    <property type="project" value="InterPro"/>
</dbReference>
<evidence type="ECO:0000256" key="1">
    <source>
        <dbReference type="ARBA" id="ARBA00022741"/>
    </source>
</evidence>
<dbReference type="InterPro" id="IPR050173">
    <property type="entry name" value="ABC_transporter_C-like"/>
</dbReference>
<organism evidence="4">
    <name type="scientific">Oppiella nova</name>
    <dbReference type="NCBI Taxonomy" id="334625"/>
    <lineage>
        <taxon>Eukaryota</taxon>
        <taxon>Metazoa</taxon>
        <taxon>Ecdysozoa</taxon>
        <taxon>Arthropoda</taxon>
        <taxon>Chelicerata</taxon>
        <taxon>Arachnida</taxon>
        <taxon>Acari</taxon>
        <taxon>Acariformes</taxon>
        <taxon>Sarcoptiformes</taxon>
        <taxon>Oribatida</taxon>
        <taxon>Brachypylina</taxon>
        <taxon>Oppioidea</taxon>
        <taxon>Oppiidae</taxon>
        <taxon>Oppiella</taxon>
    </lineage>
</organism>
<keyword evidence="1" id="KW-0547">Nucleotide-binding</keyword>
<proteinExistence type="predicted"/>
<dbReference type="FunFam" id="3.40.50.300:FF:003492">
    <property type="entry name" value="AGAP012735-PA"/>
    <property type="match status" value="1"/>
</dbReference>
<evidence type="ECO:0000313" key="5">
    <source>
        <dbReference type="Proteomes" id="UP000728032"/>
    </source>
</evidence>
<evidence type="ECO:0000256" key="2">
    <source>
        <dbReference type="ARBA" id="ARBA00022840"/>
    </source>
</evidence>
<keyword evidence="2" id="KW-0067">ATP-binding</keyword>
<dbReference type="EMBL" id="OC918973">
    <property type="protein sequence ID" value="CAD7650466.1"/>
    <property type="molecule type" value="Genomic_DNA"/>
</dbReference>
<gene>
    <name evidence="4" type="ORF">ONB1V03_LOCUS7827</name>
</gene>
<dbReference type="Pfam" id="PF00005">
    <property type="entry name" value="ABC_tran"/>
    <property type="match status" value="1"/>
</dbReference>
<dbReference type="GO" id="GO:0005524">
    <property type="term" value="F:ATP binding"/>
    <property type="evidence" value="ECO:0007669"/>
    <property type="project" value="UniProtKB-KW"/>
</dbReference>
<dbReference type="GO" id="GO:0042626">
    <property type="term" value="F:ATPase-coupled transmembrane transporter activity"/>
    <property type="evidence" value="ECO:0007669"/>
    <property type="project" value="TreeGrafter"/>
</dbReference>
<sequence length="172" mass="19353">MAQPVLLGYIIDYFSAVNGVTYSQACWSAAVIEGGGNLSVGQRQLVCLARAILRDNKILVLDEATANVDLHTDALIQQTIRHNFANCTVLTIAHRLNTIIDCDRVLVLDAGEIIEFDAPYVLTQRKSYFYDMYRKTGREMCNHLIQMAKEANLTRYNTMEVDGEDGEDEEDE</sequence>
<dbReference type="InterPro" id="IPR003439">
    <property type="entry name" value="ABC_transporter-like_ATP-bd"/>
</dbReference>
<protein>
    <recommendedName>
        <fullName evidence="3">ABC transporter domain-containing protein</fullName>
    </recommendedName>
</protein>
<accession>A0A7R9LZ25</accession>
<dbReference type="PANTHER" id="PTHR24223:SF415">
    <property type="entry name" value="FI20190P1"/>
    <property type="match status" value="1"/>
</dbReference>
<dbReference type="GO" id="GO:0016020">
    <property type="term" value="C:membrane"/>
    <property type="evidence" value="ECO:0007669"/>
    <property type="project" value="TreeGrafter"/>
</dbReference>